<evidence type="ECO:0000259" key="1">
    <source>
        <dbReference type="Pfam" id="PF09820"/>
    </source>
</evidence>
<evidence type="ECO:0000313" key="3">
    <source>
        <dbReference type="Proteomes" id="UP000789739"/>
    </source>
</evidence>
<dbReference type="Pfam" id="PF09820">
    <property type="entry name" value="AAA-ATPase_like"/>
    <property type="match status" value="1"/>
</dbReference>
<gene>
    <name evidence="2" type="ORF">PBRASI_LOCUS11673</name>
</gene>
<keyword evidence="3" id="KW-1185">Reference proteome</keyword>
<reference evidence="2" key="1">
    <citation type="submission" date="2021-06" db="EMBL/GenBank/DDBJ databases">
        <authorList>
            <person name="Kallberg Y."/>
            <person name="Tangrot J."/>
            <person name="Rosling A."/>
        </authorList>
    </citation>
    <scope>NUCLEOTIDE SEQUENCE</scope>
    <source>
        <strain evidence="2">BR232B</strain>
    </source>
</reference>
<organism evidence="2 3">
    <name type="scientific">Paraglomus brasilianum</name>
    <dbReference type="NCBI Taxonomy" id="144538"/>
    <lineage>
        <taxon>Eukaryota</taxon>
        <taxon>Fungi</taxon>
        <taxon>Fungi incertae sedis</taxon>
        <taxon>Mucoromycota</taxon>
        <taxon>Glomeromycotina</taxon>
        <taxon>Glomeromycetes</taxon>
        <taxon>Paraglomerales</taxon>
        <taxon>Paraglomeraceae</taxon>
        <taxon>Paraglomus</taxon>
    </lineage>
</organism>
<dbReference type="EMBL" id="CAJVPI010006392">
    <property type="protein sequence ID" value="CAG8678466.1"/>
    <property type="molecule type" value="Genomic_DNA"/>
</dbReference>
<accession>A0A9N9EHF8</accession>
<dbReference type="OrthoDB" id="5380555at2759"/>
<sequence length="158" mass="17872">MEDSFNKEINAGLTFFLEKYAEDLGTPDISKIIDERATVSFLKTFNLVKSQAKSLFIAVDEYDRPGNRYLQNGGIGLWNPTSREHFTSLENFFDINLFSALKRGCGAEFDSVIHKLFITGITPMFQRGLSSITNFRNISIDVQYSGICGFFEKDIQGL</sequence>
<dbReference type="Proteomes" id="UP000789739">
    <property type="component" value="Unassembled WGS sequence"/>
</dbReference>
<proteinExistence type="predicted"/>
<comment type="caution">
    <text evidence="2">The sequence shown here is derived from an EMBL/GenBank/DDBJ whole genome shotgun (WGS) entry which is preliminary data.</text>
</comment>
<dbReference type="AlphaFoldDB" id="A0A9N9EHF8"/>
<protein>
    <submittedName>
        <fullName evidence="2">2785_t:CDS:1</fullName>
    </submittedName>
</protein>
<evidence type="ECO:0000313" key="2">
    <source>
        <dbReference type="EMBL" id="CAG8678466.1"/>
    </source>
</evidence>
<feature type="non-terminal residue" evidence="2">
    <location>
        <position position="1"/>
    </location>
</feature>
<feature type="domain" description="AAA-ATPase-like" evidence="1">
    <location>
        <begin position="3"/>
        <end position="129"/>
    </location>
</feature>
<dbReference type="InterPro" id="IPR018631">
    <property type="entry name" value="AAA-ATPase-like_dom"/>
</dbReference>
<name>A0A9N9EHF8_9GLOM</name>